<dbReference type="GO" id="GO:0070550">
    <property type="term" value="P:rDNA chromatin condensation"/>
    <property type="evidence" value="ECO:0007669"/>
    <property type="project" value="EnsemblFungi"/>
</dbReference>
<dbReference type="GO" id="GO:0000086">
    <property type="term" value="P:G2/M transition of mitotic cell cycle"/>
    <property type="evidence" value="ECO:0007669"/>
    <property type="project" value="EnsemblFungi"/>
</dbReference>
<keyword evidence="5" id="KW-0804">Transcription</keyword>
<evidence type="ECO:0000256" key="3">
    <source>
        <dbReference type="ARBA" id="ARBA00022737"/>
    </source>
</evidence>
<dbReference type="STRING" id="683960.A0A1E3P890"/>
<comment type="subcellular location">
    <subcellularLocation>
        <location evidence="1 7">Nucleus</location>
    </subcellularLocation>
</comment>
<feature type="region of interest" description="Disordered" evidence="8">
    <location>
        <begin position="925"/>
        <end position="1015"/>
    </location>
</feature>
<feature type="compositionally biased region" description="Low complexity" evidence="8">
    <location>
        <begin position="934"/>
        <end position="949"/>
    </location>
</feature>
<dbReference type="OrthoDB" id="10265969at2759"/>
<feature type="compositionally biased region" description="Low complexity" evidence="8">
    <location>
        <begin position="446"/>
        <end position="463"/>
    </location>
</feature>
<feature type="compositionally biased region" description="Acidic residues" evidence="8">
    <location>
        <begin position="1387"/>
        <end position="1400"/>
    </location>
</feature>
<dbReference type="GO" id="GO:0061188">
    <property type="term" value="P:negative regulation of rDNA heterochromatin formation"/>
    <property type="evidence" value="ECO:0007669"/>
    <property type="project" value="EnsemblFungi"/>
</dbReference>
<evidence type="ECO:0000256" key="5">
    <source>
        <dbReference type="ARBA" id="ARBA00023163"/>
    </source>
</evidence>
<feature type="compositionally biased region" description="Low complexity" evidence="8">
    <location>
        <begin position="237"/>
        <end position="248"/>
    </location>
</feature>
<dbReference type="Pfam" id="PF08295">
    <property type="entry name" value="Sin3_corepress"/>
    <property type="match status" value="1"/>
</dbReference>
<feature type="compositionally biased region" description="Low complexity" evidence="8">
    <location>
        <begin position="92"/>
        <end position="137"/>
    </location>
</feature>
<evidence type="ECO:0000256" key="6">
    <source>
        <dbReference type="ARBA" id="ARBA00023242"/>
    </source>
</evidence>
<dbReference type="InterPro" id="IPR031693">
    <property type="entry name" value="Sin3_C"/>
</dbReference>
<dbReference type="Proteomes" id="UP000094112">
    <property type="component" value="Unassembled WGS sequence"/>
</dbReference>
<dbReference type="InterPro" id="IPR013194">
    <property type="entry name" value="HDAC_interact_dom"/>
</dbReference>
<dbReference type="EMBL" id="KV454209">
    <property type="protein sequence ID" value="ODQ61162.1"/>
    <property type="molecule type" value="Genomic_DNA"/>
</dbReference>
<feature type="compositionally biased region" description="Low complexity" evidence="8">
    <location>
        <begin position="271"/>
        <end position="308"/>
    </location>
</feature>
<evidence type="ECO:0000256" key="7">
    <source>
        <dbReference type="PROSITE-ProRule" id="PRU00810"/>
    </source>
</evidence>
<dbReference type="GO" id="GO:0016479">
    <property type="term" value="P:negative regulation of transcription by RNA polymerase I"/>
    <property type="evidence" value="ECO:0007669"/>
    <property type="project" value="EnsemblFungi"/>
</dbReference>
<keyword evidence="2" id="KW-0678">Repressor</keyword>
<accession>A0A1E3P890</accession>
<evidence type="ECO:0000256" key="2">
    <source>
        <dbReference type="ARBA" id="ARBA00022491"/>
    </source>
</evidence>
<proteinExistence type="predicted"/>
<dbReference type="RefSeq" id="XP_019040369.1">
    <property type="nucleotide sequence ID" value="XM_019186237.1"/>
</dbReference>
<dbReference type="InterPro" id="IPR036600">
    <property type="entry name" value="PAH_sf"/>
</dbReference>
<organism evidence="10 11">
    <name type="scientific">Wickerhamomyces anomalus (strain ATCC 58044 / CBS 1984 / NCYC 433 / NRRL Y-366-8)</name>
    <name type="common">Yeast</name>
    <name type="synonym">Hansenula anomala</name>
    <dbReference type="NCBI Taxonomy" id="683960"/>
    <lineage>
        <taxon>Eukaryota</taxon>
        <taxon>Fungi</taxon>
        <taxon>Dikarya</taxon>
        <taxon>Ascomycota</taxon>
        <taxon>Saccharomycotina</taxon>
        <taxon>Saccharomycetes</taxon>
        <taxon>Phaffomycetales</taxon>
        <taxon>Wickerhamomycetaceae</taxon>
        <taxon>Wickerhamomyces</taxon>
    </lineage>
</organism>
<evidence type="ECO:0000313" key="10">
    <source>
        <dbReference type="EMBL" id="ODQ61162.1"/>
    </source>
</evidence>
<feature type="region of interest" description="Disordered" evidence="8">
    <location>
        <begin position="446"/>
        <end position="470"/>
    </location>
</feature>
<evidence type="ECO:0000313" key="11">
    <source>
        <dbReference type="Proteomes" id="UP000094112"/>
    </source>
</evidence>
<dbReference type="GO" id="GO:0000122">
    <property type="term" value="P:negative regulation of transcription by RNA polymerase II"/>
    <property type="evidence" value="ECO:0007669"/>
    <property type="project" value="EnsemblFungi"/>
</dbReference>
<evidence type="ECO:0000256" key="4">
    <source>
        <dbReference type="ARBA" id="ARBA00023015"/>
    </source>
</evidence>
<dbReference type="PANTHER" id="PTHR12346">
    <property type="entry name" value="SIN3B-RELATED"/>
    <property type="match status" value="1"/>
</dbReference>
<gene>
    <name evidence="10" type="ORF">WICANDRAFT_90480</name>
</gene>
<protein>
    <recommendedName>
        <fullName evidence="9">Histone deacetylase interacting domain-containing protein</fullName>
    </recommendedName>
</protein>
<feature type="region of interest" description="Disordered" evidence="8">
    <location>
        <begin position="79"/>
        <end position="149"/>
    </location>
</feature>
<dbReference type="GO" id="GO:0003713">
    <property type="term" value="F:transcription coactivator activity"/>
    <property type="evidence" value="ECO:0007669"/>
    <property type="project" value="EnsemblFungi"/>
</dbReference>
<dbReference type="PANTHER" id="PTHR12346:SF0">
    <property type="entry name" value="SIN3A, ISOFORM G"/>
    <property type="match status" value="1"/>
</dbReference>
<feature type="compositionally biased region" description="Polar residues" evidence="8">
    <location>
        <begin position="1455"/>
        <end position="1468"/>
    </location>
</feature>
<dbReference type="FunFam" id="1.20.1160.11:FF:000002">
    <property type="entry name" value="Paired amphipathic helix protein SIN3"/>
    <property type="match status" value="1"/>
</dbReference>
<reference evidence="10 11" key="1">
    <citation type="journal article" date="2016" name="Proc. Natl. Acad. Sci. U.S.A.">
        <title>Comparative genomics of biotechnologically important yeasts.</title>
        <authorList>
            <person name="Riley R."/>
            <person name="Haridas S."/>
            <person name="Wolfe K.H."/>
            <person name="Lopes M.R."/>
            <person name="Hittinger C.T."/>
            <person name="Goeker M."/>
            <person name="Salamov A.A."/>
            <person name="Wisecaver J.H."/>
            <person name="Long T.M."/>
            <person name="Calvey C.H."/>
            <person name="Aerts A.L."/>
            <person name="Barry K.W."/>
            <person name="Choi C."/>
            <person name="Clum A."/>
            <person name="Coughlan A.Y."/>
            <person name="Deshpande S."/>
            <person name="Douglass A.P."/>
            <person name="Hanson S.J."/>
            <person name="Klenk H.-P."/>
            <person name="LaButti K.M."/>
            <person name="Lapidus A."/>
            <person name="Lindquist E.A."/>
            <person name="Lipzen A.M."/>
            <person name="Meier-Kolthoff J.P."/>
            <person name="Ohm R.A."/>
            <person name="Otillar R.P."/>
            <person name="Pangilinan J.L."/>
            <person name="Peng Y."/>
            <person name="Rokas A."/>
            <person name="Rosa C.A."/>
            <person name="Scheuner C."/>
            <person name="Sibirny A.A."/>
            <person name="Slot J.C."/>
            <person name="Stielow J.B."/>
            <person name="Sun H."/>
            <person name="Kurtzman C.P."/>
            <person name="Blackwell M."/>
            <person name="Grigoriev I.V."/>
            <person name="Jeffries T.W."/>
        </authorList>
    </citation>
    <scope>NUCLEOTIDE SEQUENCE [LARGE SCALE GENOMIC DNA]</scope>
    <source>
        <strain evidence="11">ATCC 58044 / CBS 1984 / NCYC 433 / NRRL Y-366-8</strain>
    </source>
</reference>
<dbReference type="GO" id="GO:0045944">
    <property type="term" value="P:positive regulation of transcription by RNA polymerase II"/>
    <property type="evidence" value="ECO:0007669"/>
    <property type="project" value="EnsemblFungi"/>
</dbReference>
<feature type="compositionally biased region" description="Polar residues" evidence="8">
    <location>
        <begin position="981"/>
        <end position="990"/>
    </location>
</feature>
<keyword evidence="3" id="KW-0677">Repeat</keyword>
<sequence>MSNQEPWKGSDSSDANRPGIPSLQHRQGAPVLPPPSSLPSHSSLESGGFYSLPSINVGGLSNASHNFVLNPANNGINPPPLNFQVKSEGTLPSQSQAGSSATPTTSASSQQQPQPQQQQAHQAQNQAQQQQQSAPKQHSGPGTPMSAYRPLNVKDALSYLDQVKVQFQNRPDVYNHFLDIMKDFKSQSIDTPGVIDRVSTLFRGHPSLIQGFNTFLPPGYRIECSLDPSDPNPIRVTTPMGTTTRPETNSNIVFEQQRWPSHSSQSGIPHAAGQSAQGLQIQSQGAQAQGQQQPQQRQQPPSVSQQPPQQQPPQQLPVQAPNDPYSHYANPNQEQSTMSQLQAAANRGNSITQLGDRKSGGPVEFNHAISYVNKIKTRFANQPDIYKHFLEILQTYQREQKPIAEVYSQVTILFQNAPDLLDDFKQFLPDTNGQAANGSALLQQGSDCYQQQQQQQQQLQGQPQLPPVGNFSPPTAGKMKKFEVTNDQLANYDAGRMGNKDIPTSNLRGSISMAPKRKFIEETTPTLVPGVPEPVQPPHKTSNLIEEIGFFDKVKKAIGSKQSYNEFLKIVNLFNQELIDKDTLIERVEGFIGSHLDLFDWFKTFVGFEDKPYHIENITHKKHQLDLLLCKPYGPSYRKLPKAETYMPCSGRDEMCWEVLNDEWVGHPTWASEDSGFIAHRKNQYEEILFRIEEERHEYDFYMEANLRTIQTLETIANRISNMTPEEKASFKLPNGLGHTSQTIYKKVIRKVYNKDKGFEVIDALHDNPSVAVPIVLKRLKQKDEEWRRAHREWNKVWREMEQKVFFKSLDHLGLTFKQADKKLLTTKQLVSEISTIKSEQTNKRLHPLTPKAQKQLDYEFTDIEVLFDISKLVYVFLNSGSSYSASDKEKLHEFFKSFISLFFSIDSQITESALQQRLAQAANGVPNEKEGSDISAASTASPAPTSDSENSRKRHRDTNLLKDVLRKSKQLKSRPDETPENSISPSHDSVANGAAEFEDDSKNGDEDIDINEFDSGSDTWVQTSLGENRKAEAINDKRNIFNLFGNTNIYVFFRHLRVLYDRLLEVKNINEEVTNDIKSRSEVQFAKDLNLISNQLEDMGLQFAKYDAYSQLLAFSERVIEGDVEHQWFEESLRQAYRNRAYKLYTVDKVTQALVKHLHTIVSDSRTSEIMLLFEADRKSKTTSAKDQIIYRNNVRSHMSPDENMFRIEFVEDKHHVSIQYLALDDLTLTDHKTEEDKWNYYLTSYIIAHPTEGINSSDLRLPFLRSLITEDAEDNDLEGYTDSHMKIKITRDNYKLFFEPNSYDEFTRYSVFNHPSKDKNKGVDALSKIVDEKTSSVLGEKRFGGAKDVFDALVEGPEKFKEVSKAKEEEAAKEKEQEKSSKDDVDVDQTIEGGDETIPEVKKPVNPAIASVKESDVTVDADSTIPQDDTEVRGNDTTTEENVVTEDNGNTEDNNATDTTSIITDQQNEKLAEVKEESKEETDKDGDAKMEE</sequence>
<keyword evidence="4" id="KW-0805">Transcription regulation</keyword>
<dbReference type="SMART" id="SM00761">
    <property type="entry name" value="HDAC_interact"/>
    <property type="match status" value="1"/>
</dbReference>
<keyword evidence="11" id="KW-1185">Reference proteome</keyword>
<dbReference type="GO" id="GO:0003714">
    <property type="term" value="F:transcription corepressor activity"/>
    <property type="evidence" value="ECO:0007669"/>
    <property type="project" value="EnsemblFungi"/>
</dbReference>
<dbReference type="InterPro" id="IPR003822">
    <property type="entry name" value="PAH"/>
</dbReference>
<dbReference type="GO" id="GO:0044804">
    <property type="term" value="P:nucleophagy"/>
    <property type="evidence" value="ECO:0007669"/>
    <property type="project" value="EnsemblFungi"/>
</dbReference>
<name>A0A1E3P890_WICAA</name>
<dbReference type="GO" id="GO:0006303">
    <property type="term" value="P:double-strand break repair via nonhomologous end joining"/>
    <property type="evidence" value="ECO:0007669"/>
    <property type="project" value="EnsemblFungi"/>
</dbReference>
<dbReference type="GO" id="GO:0051321">
    <property type="term" value="P:meiotic cell cycle"/>
    <property type="evidence" value="ECO:0007669"/>
    <property type="project" value="EnsemblFungi"/>
</dbReference>
<evidence type="ECO:0000256" key="1">
    <source>
        <dbReference type="ARBA" id="ARBA00004123"/>
    </source>
</evidence>
<dbReference type="Pfam" id="PF02671">
    <property type="entry name" value="PAH"/>
    <property type="match status" value="3"/>
</dbReference>
<dbReference type="GO" id="GO:0032221">
    <property type="term" value="C:Rpd3S complex"/>
    <property type="evidence" value="ECO:0007669"/>
    <property type="project" value="EnsemblFungi"/>
</dbReference>
<dbReference type="GeneID" id="30203483"/>
<feature type="compositionally biased region" description="Polar residues" evidence="8">
    <location>
        <begin position="249"/>
        <end position="267"/>
    </location>
</feature>
<keyword evidence="6 7" id="KW-0539">Nucleus</keyword>
<dbReference type="FunFam" id="1.20.1160.11:FF:000003">
    <property type="entry name" value="Paired amphipathic helix SIN3-like protein"/>
    <property type="match status" value="1"/>
</dbReference>
<dbReference type="Pfam" id="PF16879">
    <property type="entry name" value="Sin3a_C"/>
    <property type="match status" value="1"/>
</dbReference>
<feature type="region of interest" description="Disordered" evidence="8">
    <location>
        <begin position="1"/>
        <end position="47"/>
    </location>
</feature>
<feature type="region of interest" description="Disordered" evidence="8">
    <location>
        <begin position="1362"/>
        <end position="1494"/>
    </location>
</feature>
<evidence type="ECO:0000256" key="8">
    <source>
        <dbReference type="SAM" id="MobiDB-lite"/>
    </source>
</evidence>
<dbReference type="PROSITE" id="PS51477">
    <property type="entry name" value="PAH"/>
    <property type="match status" value="3"/>
</dbReference>
<dbReference type="GO" id="GO:0042802">
    <property type="term" value="F:identical protein binding"/>
    <property type="evidence" value="ECO:0007669"/>
    <property type="project" value="EnsemblFungi"/>
</dbReference>
<dbReference type="GO" id="GO:0033698">
    <property type="term" value="C:Rpd3L complex"/>
    <property type="evidence" value="ECO:0007669"/>
    <property type="project" value="EnsemblFungi"/>
</dbReference>
<feature type="compositionally biased region" description="Basic and acidic residues" evidence="8">
    <location>
        <begin position="958"/>
        <end position="967"/>
    </location>
</feature>
<feature type="compositionally biased region" description="Polar residues" evidence="8">
    <location>
        <begin position="1"/>
        <end position="15"/>
    </location>
</feature>
<feature type="compositionally biased region" description="Low complexity" evidence="8">
    <location>
        <begin position="1437"/>
        <end position="1454"/>
    </location>
</feature>
<evidence type="ECO:0000259" key="9">
    <source>
        <dbReference type="SMART" id="SM00761"/>
    </source>
</evidence>
<feature type="domain" description="Histone deacetylase interacting" evidence="9">
    <location>
        <begin position="629"/>
        <end position="730"/>
    </location>
</feature>
<dbReference type="GO" id="GO:0061186">
    <property type="term" value="P:negative regulation of silent mating-type cassette heterochromatin formation"/>
    <property type="evidence" value="ECO:0007669"/>
    <property type="project" value="EnsemblFungi"/>
</dbReference>
<feature type="compositionally biased region" description="Polar residues" evidence="8">
    <location>
        <begin position="329"/>
        <end position="353"/>
    </location>
</feature>
<feature type="compositionally biased region" description="Basic and acidic residues" evidence="8">
    <location>
        <begin position="1362"/>
        <end position="1386"/>
    </location>
</feature>
<dbReference type="FunFam" id="1.20.1160.11:FF:000001">
    <property type="entry name" value="Paired amphipathic helix protein Sin3"/>
    <property type="match status" value="1"/>
</dbReference>
<dbReference type="Gene3D" id="1.20.1160.11">
    <property type="entry name" value="Paired amphipathic helix"/>
    <property type="match status" value="3"/>
</dbReference>
<feature type="region of interest" description="Disordered" evidence="8">
    <location>
        <begin position="226"/>
        <end position="362"/>
    </location>
</feature>
<feature type="compositionally biased region" description="Basic and acidic residues" evidence="8">
    <location>
        <begin position="1469"/>
        <end position="1494"/>
    </location>
</feature>
<dbReference type="GO" id="GO:0034605">
    <property type="term" value="P:cellular response to heat"/>
    <property type="evidence" value="ECO:0007669"/>
    <property type="project" value="EnsemblFungi"/>
</dbReference>
<dbReference type="SUPFAM" id="SSF47762">
    <property type="entry name" value="PAH2 domain"/>
    <property type="match status" value="3"/>
</dbReference>
<dbReference type="InterPro" id="IPR039774">
    <property type="entry name" value="Sin3-like"/>
</dbReference>
<dbReference type="GO" id="GO:0030174">
    <property type="term" value="P:regulation of DNA-templated DNA replication initiation"/>
    <property type="evidence" value="ECO:0007669"/>
    <property type="project" value="EnsemblFungi"/>
</dbReference>